<dbReference type="Gene3D" id="3.30.70.370">
    <property type="match status" value="1"/>
</dbReference>
<reference evidence="2" key="1">
    <citation type="journal article" date="2014" name="Front. Microbiol.">
        <title>High frequency of phylogenetically diverse reductive dehalogenase-homologous genes in deep subseafloor sedimentary metagenomes.</title>
        <authorList>
            <person name="Kawai M."/>
            <person name="Futagami T."/>
            <person name="Toyoda A."/>
            <person name="Takaki Y."/>
            <person name="Nishi S."/>
            <person name="Hori S."/>
            <person name="Arai W."/>
            <person name="Tsubouchi T."/>
            <person name="Morono Y."/>
            <person name="Uchiyama I."/>
            <person name="Ito T."/>
            <person name="Fujiyama A."/>
            <person name="Inagaki F."/>
            <person name="Takami H."/>
        </authorList>
    </citation>
    <scope>NUCLEOTIDE SEQUENCE</scope>
    <source>
        <strain evidence="2">Expedition CK06-06</strain>
    </source>
</reference>
<dbReference type="AlphaFoldDB" id="X0SG92"/>
<comment type="caution">
    <text evidence="2">The sequence shown here is derived from an EMBL/GenBank/DDBJ whole genome shotgun (WGS) entry which is preliminary data.</text>
</comment>
<name>X0SG92_9ZZZZ</name>
<accession>X0SG92</accession>
<organism evidence="2">
    <name type="scientific">marine sediment metagenome</name>
    <dbReference type="NCBI Taxonomy" id="412755"/>
    <lineage>
        <taxon>unclassified sequences</taxon>
        <taxon>metagenomes</taxon>
        <taxon>ecological metagenomes</taxon>
    </lineage>
</organism>
<feature type="non-terminal residue" evidence="2">
    <location>
        <position position="1"/>
    </location>
</feature>
<dbReference type="InterPro" id="IPR043502">
    <property type="entry name" value="DNA/RNA_pol_sf"/>
</dbReference>
<evidence type="ECO:0000259" key="1">
    <source>
        <dbReference type="Pfam" id="PF00476"/>
    </source>
</evidence>
<evidence type="ECO:0000313" key="2">
    <source>
        <dbReference type="EMBL" id="GAF80024.1"/>
    </source>
</evidence>
<sequence length="399" mass="45973">RSCKPKEWKCTADLAVYLTAPRSLKKASKALLNVEVSKTVRDNLCGKTPEDIAEKGMTDEVRKYALMDSQLCYDLWDWYHTRWPDSEQRLSKKNREDSRRGVQIDTELLTLGLEHLNQLLWTAGNLIPWDWDENKTPLSHKALRQECRKEGIDAPASLAQDSQDCIKWENKYGDTYPWIAAIRQWRRANIMHKRLRTIQTRLRPDGTFPFAIKYFGAHTGRFSGADGFNMQNMPRGENMGVDLRALFVPRSGKKLVIVDLAQIEARVILWLARDFKALEQVKDGMSIYEAHAIQSMNWKPNGQKLKDVDLDLYQLAKARVLGLGFGCGSKRFKDVAKKMAGIDISMEQAVFNVQDFRASNLKIVKLWNDLQRSCAWSRGKNFDVELPSGRELHYYNVRS</sequence>
<feature type="domain" description="DNA-directed DNA polymerase family A palm" evidence="1">
    <location>
        <begin position="175"/>
        <end position="363"/>
    </location>
</feature>
<dbReference type="Gene3D" id="1.10.150.20">
    <property type="entry name" value="5' to 3' exonuclease, C-terminal subdomain"/>
    <property type="match status" value="1"/>
</dbReference>
<dbReference type="GO" id="GO:0003677">
    <property type="term" value="F:DNA binding"/>
    <property type="evidence" value="ECO:0007669"/>
    <property type="project" value="InterPro"/>
</dbReference>
<dbReference type="Pfam" id="PF00476">
    <property type="entry name" value="DNA_pol_A"/>
    <property type="match status" value="1"/>
</dbReference>
<dbReference type="GO" id="GO:0006260">
    <property type="term" value="P:DNA replication"/>
    <property type="evidence" value="ECO:0007669"/>
    <property type="project" value="InterPro"/>
</dbReference>
<feature type="non-terminal residue" evidence="2">
    <location>
        <position position="399"/>
    </location>
</feature>
<gene>
    <name evidence="2" type="ORF">S01H1_13941</name>
</gene>
<dbReference type="GO" id="GO:0003887">
    <property type="term" value="F:DNA-directed DNA polymerase activity"/>
    <property type="evidence" value="ECO:0007669"/>
    <property type="project" value="InterPro"/>
</dbReference>
<protein>
    <recommendedName>
        <fullName evidence="1">DNA-directed DNA polymerase family A palm domain-containing protein</fullName>
    </recommendedName>
</protein>
<dbReference type="EMBL" id="BARS01007219">
    <property type="protein sequence ID" value="GAF80024.1"/>
    <property type="molecule type" value="Genomic_DNA"/>
</dbReference>
<dbReference type="SUPFAM" id="SSF56672">
    <property type="entry name" value="DNA/RNA polymerases"/>
    <property type="match status" value="1"/>
</dbReference>
<dbReference type="InterPro" id="IPR001098">
    <property type="entry name" value="DNA-dir_DNA_pol_A_palm_dom"/>
</dbReference>
<proteinExistence type="predicted"/>